<dbReference type="EMBL" id="JAAHBT010000057">
    <property type="protein sequence ID" value="NES09508.1"/>
    <property type="molecule type" value="Genomic_DNA"/>
</dbReference>
<evidence type="ECO:0000259" key="5">
    <source>
        <dbReference type="Pfam" id="PF01258"/>
    </source>
</evidence>
<organism evidence="6 7">
    <name type="scientific">Pseudomonas laurentiana</name>
    <dbReference type="NCBI Taxonomy" id="2364649"/>
    <lineage>
        <taxon>Bacteria</taxon>
        <taxon>Pseudomonadati</taxon>
        <taxon>Pseudomonadota</taxon>
        <taxon>Gammaproteobacteria</taxon>
        <taxon>Pseudomonadales</taxon>
        <taxon>Pseudomonadaceae</taxon>
        <taxon>Pseudomonas</taxon>
    </lineage>
</organism>
<feature type="domain" description="Zinc finger DksA/TraR C4-type" evidence="5">
    <location>
        <begin position="34"/>
        <end position="65"/>
    </location>
</feature>
<protein>
    <submittedName>
        <fullName evidence="6">Transcriptional regulator</fullName>
    </submittedName>
</protein>
<gene>
    <name evidence="6" type="ORF">G3O07_06835</name>
</gene>
<reference evidence="6 7" key="1">
    <citation type="submission" date="2020-02" db="EMBL/GenBank/DDBJ databases">
        <title>Broccoli isolated Pseudomonas sp.</title>
        <authorList>
            <person name="Fujikawa T."/>
            <person name="Sawada H."/>
        </authorList>
    </citation>
    <scope>NUCLEOTIDE SEQUENCE [LARGE SCALE GENOMIC DNA]</scope>
    <source>
        <strain evidence="6 7">JCM 32154</strain>
    </source>
</reference>
<keyword evidence="2" id="KW-0863">Zinc-finger</keyword>
<dbReference type="GO" id="GO:1900378">
    <property type="term" value="P:positive regulation of secondary metabolite biosynthetic process"/>
    <property type="evidence" value="ECO:0007669"/>
    <property type="project" value="TreeGrafter"/>
</dbReference>
<dbReference type="Proteomes" id="UP000471751">
    <property type="component" value="Unassembled WGS sequence"/>
</dbReference>
<sequence length="67" mass="7519">MADIADLANEQADYHLQVALGRHKRQGAKPSADFCVDCDDSIPLRRQQSVPGCETCISCQELRERCR</sequence>
<keyword evidence="1" id="KW-0479">Metal-binding</keyword>
<dbReference type="PANTHER" id="PTHR38777">
    <property type="entry name" value="FELS-2 PROPHAGE PROTEIN"/>
    <property type="match status" value="1"/>
</dbReference>
<name>A0A6I5RPU1_9PSED</name>
<evidence type="ECO:0000313" key="7">
    <source>
        <dbReference type="Proteomes" id="UP000471751"/>
    </source>
</evidence>
<evidence type="ECO:0000256" key="2">
    <source>
        <dbReference type="ARBA" id="ARBA00022771"/>
    </source>
</evidence>
<dbReference type="Gene3D" id="1.20.120.910">
    <property type="entry name" value="DksA, coiled-coil domain"/>
    <property type="match status" value="1"/>
</dbReference>
<evidence type="ECO:0000256" key="3">
    <source>
        <dbReference type="ARBA" id="ARBA00022833"/>
    </source>
</evidence>
<accession>A0A6I5RPU1</accession>
<dbReference type="PROSITE" id="PS51128">
    <property type="entry name" value="ZF_DKSA_2"/>
    <property type="match status" value="1"/>
</dbReference>
<dbReference type="GO" id="GO:0008270">
    <property type="term" value="F:zinc ion binding"/>
    <property type="evidence" value="ECO:0007669"/>
    <property type="project" value="UniProtKB-KW"/>
</dbReference>
<dbReference type="InterPro" id="IPR000962">
    <property type="entry name" value="Znf_DskA_TraR"/>
</dbReference>
<comment type="caution">
    <text evidence="6">The sequence shown here is derived from an EMBL/GenBank/DDBJ whole genome shotgun (WGS) entry which is preliminary data.</text>
</comment>
<dbReference type="SUPFAM" id="SSF57716">
    <property type="entry name" value="Glucocorticoid receptor-like (DNA-binding domain)"/>
    <property type="match status" value="1"/>
</dbReference>
<feature type="zinc finger region" description="dksA C4-type" evidence="4">
    <location>
        <begin position="35"/>
        <end position="59"/>
    </location>
</feature>
<dbReference type="PANTHER" id="PTHR38777:SF1">
    <property type="entry name" value="DNAK SUPPRESSOR PROTEIN"/>
    <property type="match status" value="1"/>
</dbReference>
<keyword evidence="3" id="KW-0862">Zinc</keyword>
<dbReference type="Pfam" id="PF01258">
    <property type="entry name" value="zf-dskA_traR"/>
    <property type="match status" value="1"/>
</dbReference>
<dbReference type="RefSeq" id="WP_163934021.1">
    <property type="nucleotide sequence ID" value="NZ_BMQU01000011.1"/>
</dbReference>
<dbReference type="AlphaFoldDB" id="A0A6I5RPU1"/>
<proteinExistence type="predicted"/>
<evidence type="ECO:0000256" key="1">
    <source>
        <dbReference type="ARBA" id="ARBA00022723"/>
    </source>
</evidence>
<evidence type="ECO:0000313" key="6">
    <source>
        <dbReference type="EMBL" id="NES09508.1"/>
    </source>
</evidence>
<keyword evidence="7" id="KW-1185">Reference proteome</keyword>
<evidence type="ECO:0000256" key="4">
    <source>
        <dbReference type="PROSITE-ProRule" id="PRU00510"/>
    </source>
</evidence>